<sequence>MIQYIVAPSGYDPRNPFIRGAEIGHVIFQVIAVDGEPKNGPDTAAKGRIVSKIGQEWYKKVVSASHEYASFLFLIYYFLIRDSI</sequence>
<dbReference type="WBParaSite" id="ALUE_0000115101-mRNA-1">
    <property type="protein sequence ID" value="ALUE_0000115101-mRNA-1"/>
    <property type="gene ID" value="ALUE_0000115101"/>
</dbReference>
<protein>
    <submittedName>
        <fullName evidence="2">Inorganic diphosphatase</fullName>
    </submittedName>
</protein>
<keyword evidence="1" id="KW-1185">Reference proteome</keyword>
<organism evidence="1 2">
    <name type="scientific">Ascaris lumbricoides</name>
    <name type="common">Giant roundworm</name>
    <dbReference type="NCBI Taxonomy" id="6252"/>
    <lineage>
        <taxon>Eukaryota</taxon>
        <taxon>Metazoa</taxon>
        <taxon>Ecdysozoa</taxon>
        <taxon>Nematoda</taxon>
        <taxon>Chromadorea</taxon>
        <taxon>Rhabditida</taxon>
        <taxon>Spirurina</taxon>
        <taxon>Ascaridomorpha</taxon>
        <taxon>Ascaridoidea</taxon>
        <taxon>Ascarididae</taxon>
        <taxon>Ascaris</taxon>
    </lineage>
</organism>
<accession>A0A0M3HI06</accession>
<name>A0A0M3HI06_ASCLU</name>
<dbReference type="Proteomes" id="UP000036681">
    <property type="component" value="Unplaced"/>
</dbReference>
<proteinExistence type="predicted"/>
<evidence type="ECO:0000313" key="2">
    <source>
        <dbReference type="WBParaSite" id="ALUE_0000115101-mRNA-1"/>
    </source>
</evidence>
<evidence type="ECO:0000313" key="1">
    <source>
        <dbReference type="Proteomes" id="UP000036681"/>
    </source>
</evidence>
<dbReference type="AlphaFoldDB" id="A0A0M3HI06"/>
<reference evidence="2" key="1">
    <citation type="submission" date="2017-02" db="UniProtKB">
        <authorList>
            <consortium name="WormBaseParasite"/>
        </authorList>
    </citation>
    <scope>IDENTIFICATION</scope>
</reference>